<dbReference type="RefSeq" id="WP_178966628.1">
    <property type="nucleotide sequence ID" value="NZ_CP049278.1"/>
</dbReference>
<dbReference type="CDD" id="cd06223">
    <property type="entry name" value="PRTases_typeI"/>
    <property type="match status" value="1"/>
</dbReference>
<evidence type="ECO:0000313" key="1">
    <source>
        <dbReference type="EMBL" id="QNC65327.1"/>
    </source>
</evidence>
<dbReference type="Proteomes" id="UP000515238">
    <property type="component" value="Chromosome"/>
</dbReference>
<name>A0A7G6KDN4_SHIBO</name>
<keyword evidence="1" id="KW-0808">Transferase</keyword>
<dbReference type="InterPro" id="IPR029057">
    <property type="entry name" value="PRTase-like"/>
</dbReference>
<dbReference type="AlphaFoldDB" id="A0A7G6KDN4"/>
<dbReference type="GO" id="GO:0016757">
    <property type="term" value="F:glycosyltransferase activity"/>
    <property type="evidence" value="ECO:0007669"/>
    <property type="project" value="UniProtKB-KW"/>
</dbReference>
<organism evidence="1 2">
    <name type="scientific">Shigella boydii</name>
    <dbReference type="NCBI Taxonomy" id="621"/>
    <lineage>
        <taxon>Bacteria</taxon>
        <taxon>Pseudomonadati</taxon>
        <taxon>Pseudomonadota</taxon>
        <taxon>Gammaproteobacteria</taxon>
        <taxon>Enterobacterales</taxon>
        <taxon>Enterobacteriaceae</taxon>
        <taxon>Shigella</taxon>
    </lineage>
</organism>
<protein>
    <submittedName>
        <fullName evidence="1">Phosphoribosyltransferase</fullName>
    </submittedName>
</protein>
<evidence type="ECO:0000313" key="2">
    <source>
        <dbReference type="Proteomes" id="UP000515238"/>
    </source>
</evidence>
<proteinExistence type="predicted"/>
<reference evidence="1 2" key="1">
    <citation type="submission" date="2020-08" db="EMBL/GenBank/DDBJ databases">
        <title>Complete genome sequencing of Shigella boydii.</title>
        <authorList>
            <person name="Hazen T.H."/>
            <person name="Michalski J.M."/>
            <person name="Rasko D.A."/>
        </authorList>
    </citation>
    <scope>NUCLEOTIDE SEQUENCE [LARGE SCALE GENOMIC DNA]</scope>
    <source>
        <strain evidence="1 2">600690</strain>
    </source>
</reference>
<dbReference type="SUPFAM" id="SSF53271">
    <property type="entry name" value="PRTase-like"/>
    <property type="match status" value="1"/>
</dbReference>
<sequence>MNFVSLENMISDIRGFIPELAIHDFDLIVGIPRSGMIPAYTIGLYLNIDVTDVSSFVKNVPLQRGISREKPTSLKLPQDAKKILLVDDSYTTGKSLANTLGKIPMELRNRIVSFALYTTDRKNHNLDMFIRVVKYPRVFEWNILNHNIIGNSCLDIDGVLCMDPTDDDNDDGQKYITFLENAKPKFIPKVKIKYLVTNRLEKYRTHTEKWLSKNNVKYEQLIMLDLKTKEERIRSGLHSTHKAKFYKHSGCSLFIESDVKQAYEIMMQSGLPVYCIDDNTMYKPGMTKYFIKQPSNALKKIILWLPILIYKNIPKPYQKIIRRLIKK</sequence>
<dbReference type="EMBL" id="CP049278">
    <property type="protein sequence ID" value="QNC65327.1"/>
    <property type="molecule type" value="Genomic_DNA"/>
</dbReference>
<accession>A0A7G6KDN4</accession>
<dbReference type="Gene3D" id="3.40.50.2020">
    <property type="match status" value="1"/>
</dbReference>
<keyword evidence="1" id="KW-0328">Glycosyltransferase</keyword>
<dbReference type="InterPro" id="IPR000836">
    <property type="entry name" value="PRTase_dom"/>
</dbReference>
<gene>
    <name evidence="1" type="ORF">G5S56_09540</name>
</gene>